<dbReference type="RefSeq" id="WP_076548848.1">
    <property type="nucleotide sequence ID" value="NZ_FTMA01000004.1"/>
</dbReference>
<dbReference type="PROSITE" id="PS50110">
    <property type="entry name" value="RESPONSE_REGULATORY"/>
    <property type="match status" value="1"/>
</dbReference>
<dbReference type="InterPro" id="IPR054592">
    <property type="entry name" value="iREC"/>
</dbReference>
<evidence type="ECO:0000313" key="3">
    <source>
        <dbReference type="EMBL" id="SIQ92682.1"/>
    </source>
</evidence>
<gene>
    <name evidence="3" type="ORF">SAMN05421797_104194</name>
</gene>
<dbReference type="CDD" id="cd00156">
    <property type="entry name" value="REC"/>
    <property type="match status" value="1"/>
</dbReference>
<keyword evidence="4" id="KW-1185">Reference proteome</keyword>
<dbReference type="STRING" id="228959.SAMN05421797_104194"/>
<dbReference type="Pfam" id="PF22563">
    <property type="entry name" value="iREC"/>
    <property type="match status" value="1"/>
</dbReference>
<keyword evidence="1" id="KW-0597">Phosphoprotein</keyword>
<evidence type="ECO:0000256" key="1">
    <source>
        <dbReference type="PROSITE-ProRule" id="PRU00169"/>
    </source>
</evidence>
<reference evidence="4" key="1">
    <citation type="submission" date="2017-01" db="EMBL/GenBank/DDBJ databases">
        <authorList>
            <person name="Varghese N."/>
            <person name="Submissions S."/>
        </authorList>
    </citation>
    <scope>NUCLEOTIDE SEQUENCE [LARGE SCALE GENOMIC DNA]</scope>
    <source>
        <strain evidence="4">DSM 15366</strain>
    </source>
</reference>
<dbReference type="SUPFAM" id="SSF52172">
    <property type="entry name" value="CheY-like"/>
    <property type="match status" value="1"/>
</dbReference>
<protein>
    <submittedName>
        <fullName evidence="3">Response regulator receiver domain-containing protein</fullName>
    </submittedName>
</protein>
<dbReference type="Proteomes" id="UP000186953">
    <property type="component" value="Unassembled WGS sequence"/>
</dbReference>
<dbReference type="GO" id="GO:0000160">
    <property type="term" value="P:phosphorelay signal transduction system"/>
    <property type="evidence" value="ECO:0007669"/>
    <property type="project" value="InterPro"/>
</dbReference>
<dbReference type="EMBL" id="FTMA01000004">
    <property type="protein sequence ID" value="SIQ92682.1"/>
    <property type="molecule type" value="Genomic_DNA"/>
</dbReference>
<feature type="modified residue" description="4-aspartylphosphate" evidence="1">
    <location>
        <position position="307"/>
    </location>
</feature>
<proteinExistence type="predicted"/>
<name>A0A1N6WRM3_9FLAO</name>
<dbReference type="OrthoDB" id="1419680at2"/>
<evidence type="ECO:0000259" key="2">
    <source>
        <dbReference type="PROSITE" id="PS50110"/>
    </source>
</evidence>
<sequence length="579" mass="67433">MNALLIHNDNLPTILINNFKNQLKFDIGQAKILEYDFSFDKEAHNQLYKAFKGEKFNVIFIPYSLSTNNYLELSGLRIALHIRLTDEFNHKTIPIVFIAHETKEQIAKLSDYGSFLFSSGTFSTTKFEYRQLEQQYEWIINNWRTDNKPSLSFSEYNKFLSRIKIKPPDSHQSNHSLTNEWAMYKWSKALGNLGDENEELGLIDNTVSTDLYFKYLIAVNKIEQSDIGTSLELGLKNKGKVLLIDDEANKGWYEIFCTLLCDNNPKMIDFHYIDDNLLRHKSQEEIIKLCKEEVLKIKDLPDVVILDLRIHPSDFTAESINEMTGFKILKEIKKINPGIQVIIFSATNKIWNLQALLKEGADDFIIKEGIENSADDNFSYETITKFIESINTALDRKFLKEISSICSAIKGRLVNEFIDDKDPYMDFIKDSKIQIDLIKLSSLNISHLDSMTLDVVFLNCYNYLEKFKNYYVKNKNLNIVLGLDEIEMNKYYFSKGRAINEGKFIKDKREDKPSWFNSLAGIFIDYFEIANLNSVDIKNLNSVKNWRNDYIHNDKSYFKKVELMLIFNLCLKATNGIRE</sequence>
<dbReference type="Pfam" id="PF00072">
    <property type="entry name" value="Response_reg"/>
    <property type="match status" value="1"/>
</dbReference>
<accession>A0A1N6WRM3</accession>
<dbReference type="InterPro" id="IPR001789">
    <property type="entry name" value="Sig_transdc_resp-reg_receiver"/>
</dbReference>
<dbReference type="InterPro" id="IPR011006">
    <property type="entry name" value="CheY-like_superfamily"/>
</dbReference>
<evidence type="ECO:0000313" key="4">
    <source>
        <dbReference type="Proteomes" id="UP000186953"/>
    </source>
</evidence>
<feature type="domain" description="Response regulatory" evidence="2">
    <location>
        <begin position="257"/>
        <end position="382"/>
    </location>
</feature>
<dbReference type="AlphaFoldDB" id="A0A1N6WRM3"/>
<organism evidence="3 4">
    <name type="scientific">Maribacter ulvicola</name>
    <dbReference type="NCBI Taxonomy" id="228959"/>
    <lineage>
        <taxon>Bacteria</taxon>
        <taxon>Pseudomonadati</taxon>
        <taxon>Bacteroidota</taxon>
        <taxon>Flavobacteriia</taxon>
        <taxon>Flavobacteriales</taxon>
        <taxon>Flavobacteriaceae</taxon>
        <taxon>Maribacter</taxon>
    </lineage>
</organism>
<dbReference type="Gene3D" id="3.40.50.2300">
    <property type="match status" value="1"/>
</dbReference>